<dbReference type="AlphaFoldDB" id="A0A5E6PMW9"/>
<feature type="transmembrane region" description="Helical" evidence="2">
    <location>
        <begin position="291"/>
        <end position="313"/>
    </location>
</feature>
<dbReference type="Proteomes" id="UP000399692">
    <property type="component" value="Unassembled WGS sequence"/>
</dbReference>
<sequence length="401" mass="45052">MFLFEWGYWQTVIRSETDEPRNKLPTDIDITDIPAYESDEIESLAAARLSASLAPASRGAVYVYDDTNIEMRCGMGEGKRGLITILSLALFATITAGIAGSLNFAFAVPYEDPTDGSTVDFFALALSIYLGLLSSGFTIAYIKLGLPISRLEIFTSRHLIIRFNRKTQQVYLHRPHYCGGLVTLPWIGVSSSGANHNSAIAGGVGFPLFLYWSQSFTRSHYPECAWVGKAGNNQSEIQAEWEFIRRFMDEGPEGLPRPRITSHFPWPWQAFTPQFEGLTHYFWNSSRIIKLGLILISPAFLILGLGHWLSLLLCWKPRWPKIIREAGLPGKPIPPLTTLADRPPHIQERLRANAHLWAIRQGQRPAKKPRATRRRAKPGNQSTTAKESFTDETHCADRPQT</sequence>
<evidence type="ECO:0000256" key="2">
    <source>
        <dbReference type="SAM" id="Phobius"/>
    </source>
</evidence>
<accession>A0A5E6PMW9</accession>
<evidence type="ECO:0000313" key="5">
    <source>
        <dbReference type="Proteomes" id="UP000399692"/>
    </source>
</evidence>
<dbReference type="InterPro" id="IPR046554">
    <property type="entry name" value="DUF6708"/>
</dbReference>
<keyword evidence="2" id="KW-0472">Membrane</keyword>
<feature type="transmembrane region" description="Helical" evidence="2">
    <location>
        <begin position="81"/>
        <end position="109"/>
    </location>
</feature>
<gene>
    <name evidence="4" type="ORF">PS631_00460</name>
</gene>
<feature type="compositionally biased region" description="Basic residues" evidence="1">
    <location>
        <begin position="365"/>
        <end position="377"/>
    </location>
</feature>
<dbReference type="RefSeq" id="WP_191622734.1">
    <property type="nucleotide sequence ID" value="NZ_CABVHF010000001.1"/>
</dbReference>
<evidence type="ECO:0000256" key="1">
    <source>
        <dbReference type="SAM" id="MobiDB-lite"/>
    </source>
</evidence>
<feature type="compositionally biased region" description="Basic and acidic residues" evidence="1">
    <location>
        <begin position="388"/>
        <end position="401"/>
    </location>
</feature>
<protein>
    <recommendedName>
        <fullName evidence="3">DUF6708 domain-containing protein</fullName>
    </recommendedName>
</protein>
<evidence type="ECO:0000259" key="3">
    <source>
        <dbReference type="Pfam" id="PF20455"/>
    </source>
</evidence>
<keyword evidence="2" id="KW-1133">Transmembrane helix</keyword>
<feature type="domain" description="DUF6708" evidence="3">
    <location>
        <begin position="231"/>
        <end position="324"/>
    </location>
</feature>
<feature type="transmembrane region" description="Helical" evidence="2">
    <location>
        <begin position="121"/>
        <end position="142"/>
    </location>
</feature>
<feature type="region of interest" description="Disordered" evidence="1">
    <location>
        <begin position="361"/>
        <end position="401"/>
    </location>
</feature>
<organism evidence="4 5">
    <name type="scientific">Pseudomonas fluorescens</name>
    <dbReference type="NCBI Taxonomy" id="294"/>
    <lineage>
        <taxon>Bacteria</taxon>
        <taxon>Pseudomonadati</taxon>
        <taxon>Pseudomonadota</taxon>
        <taxon>Gammaproteobacteria</taxon>
        <taxon>Pseudomonadales</taxon>
        <taxon>Pseudomonadaceae</taxon>
        <taxon>Pseudomonas</taxon>
    </lineage>
</organism>
<keyword evidence="2" id="KW-0812">Transmembrane</keyword>
<evidence type="ECO:0000313" key="4">
    <source>
        <dbReference type="EMBL" id="VVM44339.1"/>
    </source>
</evidence>
<proteinExistence type="predicted"/>
<reference evidence="4 5" key="1">
    <citation type="submission" date="2019-09" db="EMBL/GenBank/DDBJ databases">
        <authorList>
            <person name="Chandra G."/>
            <person name="Truman W A."/>
        </authorList>
    </citation>
    <scope>NUCLEOTIDE SEQUENCE [LARGE SCALE GENOMIC DNA]</scope>
    <source>
        <strain evidence="4">PS631</strain>
    </source>
</reference>
<dbReference type="Pfam" id="PF20455">
    <property type="entry name" value="DUF6708"/>
    <property type="match status" value="1"/>
</dbReference>
<name>A0A5E6PMW9_PSEFL</name>
<dbReference type="EMBL" id="CABVHF010000001">
    <property type="protein sequence ID" value="VVM44339.1"/>
    <property type="molecule type" value="Genomic_DNA"/>
</dbReference>